<feature type="region of interest" description="Disordered" evidence="6">
    <location>
        <begin position="142"/>
        <end position="196"/>
    </location>
</feature>
<evidence type="ECO:0000256" key="6">
    <source>
        <dbReference type="SAM" id="MobiDB-lite"/>
    </source>
</evidence>
<gene>
    <name evidence="9" type="ORF">ABRQ22_15155</name>
</gene>
<evidence type="ECO:0000259" key="7">
    <source>
        <dbReference type="PROSITE" id="PS50043"/>
    </source>
</evidence>
<evidence type="ECO:0000313" key="9">
    <source>
        <dbReference type="EMBL" id="XCH28923.1"/>
    </source>
</evidence>
<evidence type="ECO:0000256" key="4">
    <source>
        <dbReference type="ARBA" id="ARBA00023163"/>
    </source>
</evidence>
<dbReference type="SUPFAM" id="SSF46894">
    <property type="entry name" value="C-terminal effector domain of the bipartite response regulators"/>
    <property type="match status" value="1"/>
</dbReference>
<keyword evidence="3" id="KW-0238">DNA-binding</keyword>
<feature type="compositionally biased region" description="Low complexity" evidence="6">
    <location>
        <begin position="156"/>
        <end position="182"/>
    </location>
</feature>
<feature type="domain" description="Response regulatory" evidence="8">
    <location>
        <begin position="7"/>
        <end position="122"/>
    </location>
</feature>
<dbReference type="PROSITE" id="PS50110">
    <property type="entry name" value="RESPONSE_REGULATORY"/>
    <property type="match status" value="1"/>
</dbReference>
<dbReference type="PROSITE" id="PS50043">
    <property type="entry name" value="HTH_LUXR_2"/>
    <property type="match status" value="1"/>
</dbReference>
<dbReference type="SMART" id="SM00421">
    <property type="entry name" value="HTH_LUXR"/>
    <property type="match status" value="1"/>
</dbReference>
<feature type="domain" description="HTH luxR-type" evidence="7">
    <location>
        <begin position="192"/>
        <end position="257"/>
    </location>
</feature>
<dbReference type="InterPro" id="IPR011006">
    <property type="entry name" value="CheY-like_superfamily"/>
</dbReference>
<evidence type="ECO:0000256" key="2">
    <source>
        <dbReference type="ARBA" id="ARBA00023015"/>
    </source>
</evidence>
<dbReference type="Gene3D" id="3.40.50.2300">
    <property type="match status" value="1"/>
</dbReference>
<dbReference type="AlphaFoldDB" id="A0AAU8FWA2"/>
<dbReference type="InterPro" id="IPR016032">
    <property type="entry name" value="Sig_transdc_resp-reg_C-effctor"/>
</dbReference>
<dbReference type="PANTHER" id="PTHR43214:SF24">
    <property type="entry name" value="TRANSCRIPTIONAL REGULATORY PROTEIN NARL-RELATED"/>
    <property type="match status" value="1"/>
</dbReference>
<name>A0AAU8FWA2_9MICO</name>
<dbReference type="GO" id="GO:0000160">
    <property type="term" value="P:phosphorelay signal transduction system"/>
    <property type="evidence" value="ECO:0007669"/>
    <property type="project" value="InterPro"/>
</dbReference>
<keyword evidence="1 5" id="KW-0597">Phosphoprotein</keyword>
<accession>A0AAU8FWA2</accession>
<dbReference type="InterPro" id="IPR058245">
    <property type="entry name" value="NreC/VraR/RcsB-like_REC"/>
</dbReference>
<evidence type="ECO:0000256" key="3">
    <source>
        <dbReference type="ARBA" id="ARBA00023125"/>
    </source>
</evidence>
<sequence length="259" mass="26394">MTPRPVRVLLADDHAAIRAGLRLLLDAADDVEVVGEASDGTAAITNARALRPDVVLMDLRMPGVDGIEATRVITGEGLADVLVLTTFDLDEYVDGALRAGAAGFLLKSAEPAALLDAVRRVADGDGVLAPEVTRRLLAAFARGPAPDDAPRPRPSAHPGEPGPSAAGPTSGTAGGLPAPAAGRNDPAIGPDPDARLADLTPREVDVLAALGRGLSNQGIATDLYITEATAKTHVSRVLAKLGVATRMQAAIVARDTGLA</sequence>
<keyword evidence="4" id="KW-0804">Transcription</keyword>
<dbReference type="CDD" id="cd06170">
    <property type="entry name" value="LuxR_C_like"/>
    <property type="match status" value="1"/>
</dbReference>
<dbReference type="GO" id="GO:0006355">
    <property type="term" value="P:regulation of DNA-templated transcription"/>
    <property type="evidence" value="ECO:0007669"/>
    <property type="project" value="InterPro"/>
</dbReference>
<feature type="modified residue" description="4-aspartylphosphate" evidence="5">
    <location>
        <position position="58"/>
    </location>
</feature>
<dbReference type="CDD" id="cd17535">
    <property type="entry name" value="REC_NarL-like"/>
    <property type="match status" value="1"/>
</dbReference>
<dbReference type="InterPro" id="IPR000792">
    <property type="entry name" value="Tscrpt_reg_LuxR_C"/>
</dbReference>
<keyword evidence="2" id="KW-0805">Transcription regulation</keyword>
<evidence type="ECO:0000256" key="1">
    <source>
        <dbReference type="ARBA" id="ARBA00022553"/>
    </source>
</evidence>
<proteinExistence type="predicted"/>
<protein>
    <submittedName>
        <fullName evidence="9">Response regulator transcription factor</fullName>
    </submittedName>
</protein>
<dbReference type="EMBL" id="CP159290">
    <property type="protein sequence ID" value="XCH28923.1"/>
    <property type="molecule type" value="Genomic_DNA"/>
</dbReference>
<dbReference type="SUPFAM" id="SSF52172">
    <property type="entry name" value="CheY-like"/>
    <property type="match status" value="1"/>
</dbReference>
<dbReference type="SMART" id="SM00448">
    <property type="entry name" value="REC"/>
    <property type="match status" value="1"/>
</dbReference>
<organism evidence="9">
    <name type="scientific">Cellulosimicrobium sp. ES-005</name>
    <dbReference type="NCBI Taxonomy" id="3163031"/>
    <lineage>
        <taxon>Bacteria</taxon>
        <taxon>Bacillati</taxon>
        <taxon>Actinomycetota</taxon>
        <taxon>Actinomycetes</taxon>
        <taxon>Micrococcales</taxon>
        <taxon>Promicromonosporaceae</taxon>
        <taxon>Cellulosimicrobium</taxon>
    </lineage>
</organism>
<evidence type="ECO:0000256" key="5">
    <source>
        <dbReference type="PROSITE-ProRule" id="PRU00169"/>
    </source>
</evidence>
<dbReference type="GO" id="GO:0003677">
    <property type="term" value="F:DNA binding"/>
    <property type="evidence" value="ECO:0007669"/>
    <property type="project" value="UniProtKB-KW"/>
</dbReference>
<reference evidence="9" key="1">
    <citation type="submission" date="2024-06" db="EMBL/GenBank/DDBJ databases">
        <title>Complete genome sequence of the cellulolytic actinobacterium, Cellulosimicrobium ES-005.</title>
        <authorList>
            <person name="Matthews C.T."/>
            <person name="Underwood K.D."/>
            <person name="Ghanchi K.M."/>
            <person name="Fields S.D."/>
            <person name="Gardner S.G."/>
        </authorList>
    </citation>
    <scope>NUCLEOTIDE SEQUENCE</scope>
    <source>
        <strain evidence="9">ES-005</strain>
    </source>
</reference>
<dbReference type="Pfam" id="PF00196">
    <property type="entry name" value="GerE"/>
    <property type="match status" value="1"/>
</dbReference>
<evidence type="ECO:0000259" key="8">
    <source>
        <dbReference type="PROSITE" id="PS50110"/>
    </source>
</evidence>
<dbReference type="InterPro" id="IPR036388">
    <property type="entry name" value="WH-like_DNA-bd_sf"/>
</dbReference>
<dbReference type="Gene3D" id="1.10.10.10">
    <property type="entry name" value="Winged helix-like DNA-binding domain superfamily/Winged helix DNA-binding domain"/>
    <property type="match status" value="1"/>
</dbReference>
<dbReference type="PRINTS" id="PR00038">
    <property type="entry name" value="HTHLUXR"/>
</dbReference>
<dbReference type="PANTHER" id="PTHR43214">
    <property type="entry name" value="TWO-COMPONENT RESPONSE REGULATOR"/>
    <property type="match status" value="1"/>
</dbReference>
<dbReference type="Pfam" id="PF00072">
    <property type="entry name" value="Response_reg"/>
    <property type="match status" value="1"/>
</dbReference>
<dbReference type="InterPro" id="IPR001789">
    <property type="entry name" value="Sig_transdc_resp-reg_receiver"/>
</dbReference>
<dbReference type="RefSeq" id="WP_353707316.1">
    <property type="nucleotide sequence ID" value="NZ_CP159290.1"/>
</dbReference>
<dbReference type="InterPro" id="IPR039420">
    <property type="entry name" value="WalR-like"/>
</dbReference>